<dbReference type="Proteomes" id="UP000002287">
    <property type="component" value="Chromosome 1"/>
</dbReference>
<protein>
    <submittedName>
        <fullName evidence="1">Uncharacterized protein</fullName>
    </submittedName>
</protein>
<name>A4JHB0_BURVG</name>
<dbReference type="AlphaFoldDB" id="A4JHB0"/>
<gene>
    <name evidence="1" type="ordered locus">Bcep1808_2671</name>
</gene>
<dbReference type="KEGG" id="bvi:Bcep1808_2671"/>
<reference evidence="2" key="1">
    <citation type="submission" date="2007-03" db="EMBL/GenBank/DDBJ databases">
        <title>Complete sequence of chromosome 1 of Burkholderia vietnamiensis G4.</title>
        <authorList>
            <consortium name="US DOE Joint Genome Institute"/>
            <person name="Copeland A."/>
            <person name="Lucas S."/>
            <person name="Lapidus A."/>
            <person name="Barry K."/>
            <person name="Detter J.C."/>
            <person name="Glavina del Rio T."/>
            <person name="Hammon N."/>
            <person name="Israni S."/>
            <person name="Dalin E."/>
            <person name="Tice H."/>
            <person name="Pitluck S."/>
            <person name="Chain P."/>
            <person name="Malfatti S."/>
            <person name="Shin M."/>
            <person name="Vergez L."/>
            <person name="Schmutz J."/>
            <person name="Larimer F."/>
            <person name="Land M."/>
            <person name="Hauser L."/>
            <person name="Kyrpides N."/>
            <person name="Tiedje J."/>
            <person name="Richardson P."/>
        </authorList>
    </citation>
    <scope>NUCLEOTIDE SEQUENCE [LARGE SCALE GENOMIC DNA]</scope>
    <source>
        <strain evidence="2">G4 / LMG 22486</strain>
    </source>
</reference>
<dbReference type="EMBL" id="CP000614">
    <property type="protein sequence ID" value="ABO55663.1"/>
    <property type="molecule type" value="Genomic_DNA"/>
</dbReference>
<organism evidence="1 2">
    <name type="scientific">Burkholderia vietnamiensis (strain G4 / LMG 22486)</name>
    <name type="common">Burkholderia cepacia (strain R1808)</name>
    <dbReference type="NCBI Taxonomy" id="269482"/>
    <lineage>
        <taxon>Bacteria</taxon>
        <taxon>Pseudomonadati</taxon>
        <taxon>Pseudomonadota</taxon>
        <taxon>Betaproteobacteria</taxon>
        <taxon>Burkholderiales</taxon>
        <taxon>Burkholderiaceae</taxon>
        <taxon>Burkholderia</taxon>
        <taxon>Burkholderia cepacia complex</taxon>
    </lineage>
</organism>
<sequence length="88" mass="10145">MSTIKKSQPKIHKTMRIDFLIGSVLSEYSKKTNLPESHIIELALKEYFEARDNEQSLRMVSSQLEILTARLERIENGNIEILKIAKGE</sequence>
<evidence type="ECO:0000313" key="2">
    <source>
        <dbReference type="Proteomes" id="UP000002287"/>
    </source>
</evidence>
<dbReference type="HOGENOM" id="CLU_2463229_0_0_4"/>
<accession>A4JHB0</accession>
<proteinExistence type="predicted"/>
<evidence type="ECO:0000313" key="1">
    <source>
        <dbReference type="EMBL" id="ABO55663.1"/>
    </source>
</evidence>